<reference evidence="4 5" key="1">
    <citation type="submission" date="2007-10" db="EMBL/GenBank/DDBJ databases">
        <title>Complete sequence of Desulfococcus oleovorans Hxd3.</title>
        <authorList>
            <consortium name="US DOE Joint Genome Institute"/>
            <person name="Copeland A."/>
            <person name="Lucas S."/>
            <person name="Lapidus A."/>
            <person name="Barry K."/>
            <person name="Glavina del Rio T."/>
            <person name="Dalin E."/>
            <person name="Tice H."/>
            <person name="Pitluck S."/>
            <person name="Kiss H."/>
            <person name="Brettin T."/>
            <person name="Bruce D."/>
            <person name="Detter J.C."/>
            <person name="Han C."/>
            <person name="Schmutz J."/>
            <person name="Larimer F."/>
            <person name="Land M."/>
            <person name="Hauser L."/>
            <person name="Kyrpides N."/>
            <person name="Kim E."/>
            <person name="Wawrik B."/>
            <person name="Richardson P."/>
        </authorList>
    </citation>
    <scope>NUCLEOTIDE SEQUENCE [LARGE SCALE GENOMIC DNA]</scope>
    <source>
        <strain evidence="5">DSM 6200 / JCM 39069 / Hxd3</strain>
    </source>
</reference>
<organism evidence="4 5">
    <name type="scientific">Desulfosudis oleivorans (strain DSM 6200 / JCM 39069 / Hxd3)</name>
    <name type="common">Desulfococcus oleovorans</name>
    <dbReference type="NCBI Taxonomy" id="96561"/>
    <lineage>
        <taxon>Bacteria</taxon>
        <taxon>Pseudomonadati</taxon>
        <taxon>Thermodesulfobacteriota</taxon>
        <taxon>Desulfobacteria</taxon>
        <taxon>Desulfobacterales</taxon>
        <taxon>Desulfosudaceae</taxon>
        <taxon>Desulfosudis</taxon>
    </lineage>
</organism>
<evidence type="ECO:0000256" key="1">
    <source>
        <dbReference type="SAM" id="MobiDB-lite"/>
    </source>
</evidence>
<dbReference type="InterPro" id="IPR036280">
    <property type="entry name" value="Multihaem_cyt_sf"/>
</dbReference>
<dbReference type="STRING" id="96561.Dole_2546"/>
<sequence length="220" mass="24534">MSAQDKSTHPSVDGGNQESPKDKGGLAMLIAFIIGLVGSLVVGWVVFPALLYSEKEQPFQFNHALHLDELGDCEACHFFREDGTFAGIPTLNACLDCHSYAIGDTEAELTFVEQYVDQNKEVPWLIYSRQPDCVFFSHAAHVRKAGMDCITCHGYLGVSESLPVYQENRITGYSRDIWGYDITGSSLFKKNVWESMKMDDCARCHEEETGSKGACFQCHK</sequence>
<evidence type="ECO:0000313" key="4">
    <source>
        <dbReference type="EMBL" id="ABW68350.1"/>
    </source>
</evidence>
<dbReference type="Gene3D" id="3.90.10.10">
    <property type="entry name" value="Cytochrome C3"/>
    <property type="match status" value="2"/>
</dbReference>
<evidence type="ECO:0000313" key="5">
    <source>
        <dbReference type="Proteomes" id="UP000008561"/>
    </source>
</evidence>
<dbReference type="EMBL" id="CP000859">
    <property type="protein sequence ID" value="ABW68350.1"/>
    <property type="molecule type" value="Genomic_DNA"/>
</dbReference>
<keyword evidence="2" id="KW-0472">Membrane</keyword>
<feature type="transmembrane region" description="Helical" evidence="2">
    <location>
        <begin position="26"/>
        <end position="52"/>
    </location>
</feature>
<proteinExistence type="predicted"/>
<dbReference type="PANTHER" id="PTHR39425">
    <property type="entry name" value="LIPOPROTEIN CYTOCHROME C"/>
    <property type="match status" value="1"/>
</dbReference>
<dbReference type="CDD" id="cd08168">
    <property type="entry name" value="Cytochrom_C3"/>
    <property type="match status" value="2"/>
</dbReference>
<feature type="region of interest" description="Disordered" evidence="1">
    <location>
        <begin position="1"/>
        <end position="20"/>
    </location>
</feature>
<dbReference type="Proteomes" id="UP000008561">
    <property type="component" value="Chromosome"/>
</dbReference>
<dbReference type="eggNOG" id="COG2010">
    <property type="taxonomic scope" value="Bacteria"/>
</dbReference>
<dbReference type="HOGENOM" id="CLU_077373_1_0_7"/>
<keyword evidence="5" id="KW-1185">Reference proteome</keyword>
<feature type="domain" description="Cytochrome c7-like" evidence="3">
    <location>
        <begin position="134"/>
        <end position="220"/>
    </location>
</feature>
<dbReference type="RefSeq" id="WP_012175962.1">
    <property type="nucleotide sequence ID" value="NC_009943.1"/>
</dbReference>
<dbReference type="NCBIfam" id="NF041781">
    <property type="entry name" value="mnquin_red_QrcA"/>
    <property type="match status" value="1"/>
</dbReference>
<evidence type="ECO:0000256" key="2">
    <source>
        <dbReference type="SAM" id="Phobius"/>
    </source>
</evidence>
<accession>A8ZWL9</accession>
<keyword evidence="2" id="KW-0812">Transmembrane</keyword>
<dbReference type="PANTHER" id="PTHR39425:SF1">
    <property type="entry name" value="CYTOCHROME C7-LIKE DOMAIN-CONTAINING PROTEIN"/>
    <property type="match status" value="1"/>
</dbReference>
<dbReference type="InterPro" id="IPR053547">
    <property type="entry name" value="Multiheme_cyt_c_menaq_reduct"/>
</dbReference>
<dbReference type="SUPFAM" id="SSF48695">
    <property type="entry name" value="Multiheme cytochromes"/>
    <property type="match status" value="1"/>
</dbReference>
<keyword evidence="2" id="KW-1133">Transmembrane helix</keyword>
<protein>
    <recommendedName>
        <fullName evidence="3">Cytochrome c7-like domain-containing protein</fullName>
    </recommendedName>
</protein>
<dbReference type="Pfam" id="PF14522">
    <property type="entry name" value="Cytochrome_C7"/>
    <property type="match status" value="1"/>
</dbReference>
<dbReference type="OrthoDB" id="9814800at2"/>
<dbReference type="InterPro" id="IPR029467">
    <property type="entry name" value="Cyt_c7-like"/>
</dbReference>
<dbReference type="AlphaFoldDB" id="A8ZWL9"/>
<dbReference type="KEGG" id="dol:Dole_2546"/>
<gene>
    <name evidence="4" type="ordered locus">Dole_2546</name>
</gene>
<name>A8ZWL9_DESOH</name>
<evidence type="ECO:0000259" key="3">
    <source>
        <dbReference type="Pfam" id="PF14522"/>
    </source>
</evidence>